<dbReference type="AlphaFoldDB" id="A0AAW1KPX2"/>
<dbReference type="GO" id="GO:0004190">
    <property type="term" value="F:aspartic-type endopeptidase activity"/>
    <property type="evidence" value="ECO:0007669"/>
    <property type="project" value="InterPro"/>
</dbReference>
<evidence type="ECO:0000313" key="3">
    <source>
        <dbReference type="Proteomes" id="UP001443914"/>
    </source>
</evidence>
<dbReference type="EMBL" id="JBDFQZ010000005">
    <property type="protein sequence ID" value="KAK9723715.1"/>
    <property type="molecule type" value="Genomic_DNA"/>
</dbReference>
<dbReference type="SUPFAM" id="SSF50630">
    <property type="entry name" value="Acid proteases"/>
    <property type="match status" value="1"/>
</dbReference>
<dbReference type="InterPro" id="IPR001969">
    <property type="entry name" value="Aspartic_peptidase_AS"/>
</dbReference>
<comment type="caution">
    <text evidence="2">The sequence shown here is derived from an EMBL/GenBank/DDBJ whole genome shotgun (WGS) entry which is preliminary data.</text>
</comment>
<evidence type="ECO:0000313" key="2">
    <source>
        <dbReference type="EMBL" id="KAK9723715.1"/>
    </source>
</evidence>
<dbReference type="PROSITE" id="PS00141">
    <property type="entry name" value="ASP_PROTEASE"/>
    <property type="match status" value="1"/>
</dbReference>
<gene>
    <name evidence="2" type="ORF">RND81_05G020200</name>
</gene>
<dbReference type="Proteomes" id="UP001443914">
    <property type="component" value="Unassembled WGS sequence"/>
</dbReference>
<protein>
    <submittedName>
        <fullName evidence="2">Uncharacterized protein</fullName>
    </submittedName>
</protein>
<accession>A0AAW1KPX2</accession>
<dbReference type="Gene3D" id="2.40.70.10">
    <property type="entry name" value="Acid Proteases"/>
    <property type="match status" value="1"/>
</dbReference>
<feature type="compositionally biased region" description="Polar residues" evidence="1">
    <location>
        <begin position="74"/>
        <end position="85"/>
    </location>
</feature>
<dbReference type="GO" id="GO:0006508">
    <property type="term" value="P:proteolysis"/>
    <property type="evidence" value="ECO:0007669"/>
    <property type="project" value="InterPro"/>
</dbReference>
<proteinExistence type="predicted"/>
<keyword evidence="3" id="KW-1185">Reference proteome</keyword>
<name>A0AAW1KPX2_SAPOF</name>
<dbReference type="InterPro" id="IPR021109">
    <property type="entry name" value="Peptidase_aspartic_dom_sf"/>
</dbReference>
<organism evidence="2 3">
    <name type="scientific">Saponaria officinalis</name>
    <name type="common">Common soapwort</name>
    <name type="synonym">Lychnis saponaria</name>
    <dbReference type="NCBI Taxonomy" id="3572"/>
    <lineage>
        <taxon>Eukaryota</taxon>
        <taxon>Viridiplantae</taxon>
        <taxon>Streptophyta</taxon>
        <taxon>Embryophyta</taxon>
        <taxon>Tracheophyta</taxon>
        <taxon>Spermatophyta</taxon>
        <taxon>Magnoliopsida</taxon>
        <taxon>eudicotyledons</taxon>
        <taxon>Gunneridae</taxon>
        <taxon>Pentapetalae</taxon>
        <taxon>Caryophyllales</taxon>
        <taxon>Caryophyllaceae</taxon>
        <taxon>Caryophylleae</taxon>
        <taxon>Saponaria</taxon>
    </lineage>
</organism>
<sequence>MRDMHTTVSEAVLAAERLFDYRDERKSAPKKTIFSWNGGNRSEHRDIGSSMTMTSVVSNKFRQGSDPAQREDQTSSNSGGKSEASTTRKSLNCFFCAGLNRMVKCHHKGDFDATRIKLAALTRESEVEPPTEVEKADEHAFYQSKMHYVSSLRRLGSMVKISDSEKEKSSGQLYVDMMVNGRQTRALIDTGATHNYVALGEARRLGMVLRSRIRLCDKVCQFIRQVHMRDDWGHLGATRELEWTT</sequence>
<feature type="region of interest" description="Disordered" evidence="1">
    <location>
        <begin position="61"/>
        <end position="85"/>
    </location>
</feature>
<evidence type="ECO:0000256" key="1">
    <source>
        <dbReference type="SAM" id="MobiDB-lite"/>
    </source>
</evidence>
<reference evidence="2" key="1">
    <citation type="submission" date="2024-03" db="EMBL/GenBank/DDBJ databases">
        <title>WGS assembly of Saponaria officinalis var. Norfolk2.</title>
        <authorList>
            <person name="Jenkins J."/>
            <person name="Shu S."/>
            <person name="Grimwood J."/>
            <person name="Barry K."/>
            <person name="Goodstein D."/>
            <person name="Schmutz J."/>
            <person name="Leebens-Mack J."/>
            <person name="Osbourn A."/>
        </authorList>
    </citation>
    <scope>NUCLEOTIDE SEQUENCE [LARGE SCALE GENOMIC DNA]</scope>
    <source>
        <strain evidence="2">JIC</strain>
    </source>
</reference>